<feature type="transmembrane region" description="Helical" evidence="2">
    <location>
        <begin position="79"/>
        <end position="104"/>
    </location>
</feature>
<evidence type="ECO:0000256" key="1">
    <source>
        <dbReference type="SAM" id="MobiDB-lite"/>
    </source>
</evidence>
<protein>
    <submittedName>
        <fullName evidence="3">Uncharacterized protein</fullName>
    </submittedName>
</protein>
<evidence type="ECO:0000313" key="4">
    <source>
        <dbReference type="EMBL" id="SYW76649.1"/>
    </source>
</evidence>
<feature type="region of interest" description="Disordered" evidence="1">
    <location>
        <begin position="372"/>
        <end position="440"/>
    </location>
</feature>
<evidence type="ECO:0000313" key="5">
    <source>
        <dbReference type="Proteomes" id="UP000179920"/>
    </source>
</evidence>
<keyword evidence="2" id="KW-1133">Transmembrane helix</keyword>
<feature type="transmembrane region" description="Helical" evidence="2">
    <location>
        <begin position="245"/>
        <end position="270"/>
    </location>
</feature>
<gene>
    <name evidence="4" type="ORF">UBRO2_01486</name>
    <name evidence="3" type="ORF">UBRO_00305</name>
</gene>
<reference evidence="4" key="3">
    <citation type="submission" date="2018-08" db="EMBL/GenBank/DDBJ databases">
        <authorList>
            <person name="Guldener U."/>
        </authorList>
    </citation>
    <scope>NUCLEOTIDE SEQUENCE</scope>
    <source>
        <strain evidence="4">UB2</strain>
    </source>
</reference>
<keyword evidence="2" id="KW-0472">Membrane</keyword>
<keyword evidence="6" id="KW-1185">Reference proteome</keyword>
<dbReference type="AlphaFoldDB" id="A0A1K0FXU8"/>
<name>A0A1K0FXU8_9BASI</name>
<dbReference type="Proteomes" id="UP000179920">
    <property type="component" value="Chromosome II"/>
</dbReference>
<feature type="compositionally biased region" description="Low complexity" evidence="1">
    <location>
        <begin position="479"/>
        <end position="495"/>
    </location>
</feature>
<reference evidence="3" key="2">
    <citation type="submission" date="2016-04" db="EMBL/GenBank/DDBJ databases">
        <authorList>
            <person name="Evans L.H."/>
            <person name="Alamgir A."/>
            <person name="Owens N."/>
            <person name="Weber N.D."/>
            <person name="Virtaneva K."/>
            <person name="Barbian K."/>
            <person name="Babar A."/>
            <person name="Rosenke K."/>
        </authorList>
    </citation>
    <scope>NUCLEOTIDE SEQUENCE</scope>
    <source>
        <strain evidence="3">UB2112</strain>
    </source>
</reference>
<accession>A0A1K0FXU8</accession>
<reference evidence="5" key="1">
    <citation type="submission" date="2016-04" db="EMBL/GenBank/DDBJ databases">
        <authorList>
            <person name="Guldener U."/>
            <person name="Guldener U."/>
        </authorList>
    </citation>
    <scope>NUCLEOTIDE SEQUENCE [LARGE SCALE GENOMIC DNA]</scope>
    <source>
        <strain evidence="5">UB2112</strain>
    </source>
</reference>
<evidence type="ECO:0000256" key="2">
    <source>
        <dbReference type="SAM" id="Phobius"/>
    </source>
</evidence>
<feature type="transmembrane region" description="Helical" evidence="2">
    <location>
        <begin position="45"/>
        <end position="67"/>
    </location>
</feature>
<dbReference type="OrthoDB" id="2549401at2759"/>
<feature type="transmembrane region" description="Helical" evidence="2">
    <location>
        <begin position="282"/>
        <end position="304"/>
    </location>
</feature>
<feature type="transmembrane region" description="Helical" evidence="2">
    <location>
        <begin position="203"/>
        <end position="225"/>
    </location>
</feature>
<keyword evidence="2" id="KW-0812">Transmembrane</keyword>
<dbReference type="Proteomes" id="UP000658997">
    <property type="component" value="Unassembled WGS sequence"/>
</dbReference>
<feature type="compositionally biased region" description="Polar residues" evidence="1">
    <location>
        <begin position="411"/>
        <end position="423"/>
    </location>
</feature>
<sequence>MSNSDSTWQQDFAFRHRILLVVEHASTNQTRATQYVSVDLVRNGVTYIILYSMFATLLFVLLCAVLFKNGLSPQKRRLPFVWVLGIAMLGGLLGSTLNTVFWAYQLFGNVSEGTMFRLWMSSTATLYLVPLITHVAIELRLLSFYPPTLASRRKRVFIGIIPSLMKVARLTSICITLNRSAVAYHQDGFGVTVSKATNDISNLFTLIFQLVDTLYASAILLWRYWHLGRRDNELMNKKSHPAVRWAKQLGFAIAFGYVLPTIYALALVLCKALSLSPADMGFMLVANVYVQAFGAVLASLSSAYKWREDRFTYDLAPDNAVLPGIRYANDPFATGATPTRDTRHVPAHESVVSETSSRPNFITFRLPSLDSRRRGLNSHSSQNVDAGLTGITIDGNGVTTPRGNTAGDISPKSSAHQVSNSSTNEERSQYLPVSAPGTNTDGISIDFPINYALQHHESRRSSDATLFAPSGGLNEKADSSFSRPGSRPGSSGTRSIQRLGSSRSVPREGSLQEEEESIGSPISREV</sequence>
<evidence type="ECO:0000313" key="6">
    <source>
        <dbReference type="Proteomes" id="UP000658997"/>
    </source>
</evidence>
<dbReference type="EMBL" id="ULHB01000020">
    <property type="protein sequence ID" value="SYW76649.1"/>
    <property type="molecule type" value="Genomic_DNA"/>
</dbReference>
<feature type="transmembrane region" description="Helical" evidence="2">
    <location>
        <begin position="124"/>
        <end position="145"/>
    </location>
</feature>
<feature type="region of interest" description="Disordered" evidence="1">
    <location>
        <begin position="462"/>
        <end position="526"/>
    </location>
</feature>
<dbReference type="EMBL" id="LT558118">
    <property type="protein sequence ID" value="SAM71593.1"/>
    <property type="molecule type" value="Genomic_DNA"/>
</dbReference>
<organism evidence="3 5">
    <name type="scientific">Ustilago bromivora</name>
    <dbReference type="NCBI Taxonomy" id="307758"/>
    <lineage>
        <taxon>Eukaryota</taxon>
        <taxon>Fungi</taxon>
        <taxon>Dikarya</taxon>
        <taxon>Basidiomycota</taxon>
        <taxon>Ustilaginomycotina</taxon>
        <taxon>Ustilaginomycetes</taxon>
        <taxon>Ustilaginales</taxon>
        <taxon>Ustilaginaceae</taxon>
        <taxon>Ustilago</taxon>
    </lineage>
</organism>
<evidence type="ECO:0000313" key="3">
    <source>
        <dbReference type="EMBL" id="SAM71593.1"/>
    </source>
</evidence>
<proteinExistence type="predicted"/>